<keyword evidence="3" id="KW-1185">Reference proteome</keyword>
<organism evidence="2 4">
    <name type="scientific">Mycobacterium montefiorense</name>
    <dbReference type="NCBI Taxonomy" id="154654"/>
    <lineage>
        <taxon>Bacteria</taxon>
        <taxon>Bacillati</taxon>
        <taxon>Actinomycetota</taxon>
        <taxon>Actinomycetes</taxon>
        <taxon>Mycobacteriales</taxon>
        <taxon>Mycobacteriaceae</taxon>
        <taxon>Mycobacterium</taxon>
        <taxon>Mycobacterium simiae complex</taxon>
    </lineage>
</organism>
<reference evidence="2" key="3">
    <citation type="journal article" date="2022" name="Microbiol. Resour. Announc.">
        <title>Draft Genome Sequences of Eight Mycobacterium montefiorense Strains Isolated from Salamanders in Captivity.</title>
        <authorList>
            <person name="Komine T."/>
            <person name="Ihara H."/>
            <person name="Fukano H."/>
            <person name="Hoshino Y."/>
            <person name="Kurata O."/>
            <person name="Wada S."/>
        </authorList>
    </citation>
    <scope>NUCLEOTIDE SEQUENCE</scope>
    <source>
        <strain evidence="2">NJB18185</strain>
    </source>
</reference>
<reference evidence="1" key="1">
    <citation type="journal article" date="2018" name="Genome Announc.">
        <title>Draft Genome Sequence of Mycobacterium montefiorense Isolated from Japanese Black Salamander (Hynobius nigrescens).</title>
        <authorList>
            <person name="Fukano H."/>
            <person name="Yoshida M."/>
            <person name="Shimizu A."/>
            <person name="Iwao H."/>
            <person name="Katayama Y."/>
            <person name="Omatsu T."/>
            <person name="Mizutani T."/>
            <person name="Kurata O."/>
            <person name="Wada S."/>
            <person name="Hoshino Y."/>
        </authorList>
    </citation>
    <scope>NUCLEOTIDE SEQUENCE</scope>
    <source>
        <strain evidence="1">BS</strain>
    </source>
</reference>
<dbReference type="Proteomes" id="UP001139505">
    <property type="component" value="Unassembled WGS sequence"/>
</dbReference>
<protein>
    <submittedName>
        <fullName evidence="2">Uncharacterized protein</fullName>
    </submittedName>
</protein>
<gene>
    <name evidence="1" type="ORF">MmonteBS_38000</name>
    <name evidence="2" type="ORF">NJB18185_47600</name>
</gene>
<proteinExistence type="predicted"/>
<dbReference type="EMBL" id="BFCH01000019">
    <property type="protein sequence ID" value="GBG39428.1"/>
    <property type="molecule type" value="Genomic_DNA"/>
</dbReference>
<evidence type="ECO:0000313" key="3">
    <source>
        <dbReference type="Proteomes" id="UP000245060"/>
    </source>
</evidence>
<accession>A0AA37PRI2</accession>
<evidence type="ECO:0000313" key="4">
    <source>
        <dbReference type="Proteomes" id="UP001139505"/>
    </source>
</evidence>
<reference evidence="3" key="2">
    <citation type="submission" date="2018-04" db="EMBL/GenBank/DDBJ databases">
        <title>Draft genome sequence of Mycobacterium montefiorense isolated from Japanese black salamander.</title>
        <authorList>
            <person name="Fukano H."/>
            <person name="Yoshida M."/>
            <person name="Shimizu A."/>
            <person name="Iwao H."/>
            <person name="Kurata O."/>
            <person name="Katayama Y."/>
            <person name="Omatsu T."/>
            <person name="Mizutani T."/>
            <person name="Wada S."/>
            <person name="Hoshino Y."/>
        </authorList>
    </citation>
    <scope>NUCLEOTIDE SEQUENCE [LARGE SCALE GENOMIC DNA]</scope>
    <source>
        <strain evidence="3">BS</strain>
    </source>
</reference>
<name>A0AA37PRI2_9MYCO</name>
<dbReference type="EMBL" id="BQYH01000065">
    <property type="protein sequence ID" value="GKU74989.1"/>
    <property type="molecule type" value="Genomic_DNA"/>
</dbReference>
<reference evidence="2" key="4">
    <citation type="submission" date="2022-04" db="EMBL/GenBank/DDBJ databases">
        <authorList>
            <person name="Komine T."/>
            <person name="Fukano H."/>
            <person name="Wada S."/>
        </authorList>
    </citation>
    <scope>NUCLEOTIDE SEQUENCE</scope>
    <source>
        <strain evidence="2">NJB18185</strain>
    </source>
</reference>
<comment type="caution">
    <text evidence="2">The sequence shown here is derived from an EMBL/GenBank/DDBJ whole genome shotgun (WGS) entry which is preliminary data.</text>
</comment>
<dbReference type="Proteomes" id="UP000245060">
    <property type="component" value="Unassembled WGS sequence"/>
</dbReference>
<sequence>MQDRIQDDFVTIRKFVDAGGQPVVGAVMDKGFVAEFADGDSVREPCETVARPDNDDNLLFAEDADVGSGGRWRRPNRDVDDTRFQPLDHRISTRKLGQVKLYFGALRTPLA</sequence>
<evidence type="ECO:0000313" key="2">
    <source>
        <dbReference type="EMBL" id="GKU74989.1"/>
    </source>
</evidence>
<dbReference type="AlphaFoldDB" id="A0AA37PRI2"/>
<evidence type="ECO:0000313" key="1">
    <source>
        <dbReference type="EMBL" id="GBG39428.1"/>
    </source>
</evidence>